<comment type="caution">
    <text evidence="7">The sequence shown here is derived from an EMBL/GenBank/DDBJ whole genome shotgun (WGS) entry which is preliminary data.</text>
</comment>
<sequence>MHIVIPDDYQDCVRGLDCYARLASHQVTIFHDACKDEDELARRFAQAEAIVLTRERTALSASLLERLPGLKLISQIGKVAGHIDLEACRRLGIAVAQGSGSGAATAELAWALVLASRRHLVDEALRLRQGLWQGSLGQELKGQRLGVWSYGRIGKQVAGYGKAFGMRVWTWGSPDALARARADGIEAAPSRAEFFTGSDVLSLHIRLSDRTRGIVTPEDLARMGRNALLVNTSRAELIAPGALESALRAGAPGYAAVDVYEEEPPAPGHRNPLLDLPNALCTPHLGYVERDNYENYFGIAFDNINNFASGKPTNLV</sequence>
<evidence type="ECO:0000256" key="2">
    <source>
        <dbReference type="ARBA" id="ARBA00023002"/>
    </source>
</evidence>
<dbReference type="InterPro" id="IPR006140">
    <property type="entry name" value="D-isomer_DH_NAD-bd"/>
</dbReference>
<dbReference type="Proteomes" id="UP001595848">
    <property type="component" value="Unassembled WGS sequence"/>
</dbReference>
<comment type="similarity">
    <text evidence="1 4">Belongs to the D-isomer specific 2-hydroxyacid dehydrogenase family.</text>
</comment>
<evidence type="ECO:0000256" key="1">
    <source>
        <dbReference type="ARBA" id="ARBA00005854"/>
    </source>
</evidence>
<keyword evidence="2 4" id="KW-0560">Oxidoreductase</keyword>
<keyword evidence="8" id="KW-1185">Reference proteome</keyword>
<evidence type="ECO:0000256" key="4">
    <source>
        <dbReference type="RuleBase" id="RU003719"/>
    </source>
</evidence>
<evidence type="ECO:0000259" key="6">
    <source>
        <dbReference type="Pfam" id="PF02826"/>
    </source>
</evidence>
<keyword evidence="3" id="KW-0520">NAD</keyword>
<dbReference type="InterPro" id="IPR050857">
    <property type="entry name" value="D-2-hydroxyacid_DH"/>
</dbReference>
<reference evidence="8" key="1">
    <citation type="journal article" date="2019" name="Int. J. Syst. Evol. Microbiol.">
        <title>The Global Catalogue of Microorganisms (GCM) 10K type strain sequencing project: providing services to taxonomists for standard genome sequencing and annotation.</title>
        <authorList>
            <consortium name="The Broad Institute Genomics Platform"/>
            <consortium name="The Broad Institute Genome Sequencing Center for Infectious Disease"/>
            <person name="Wu L."/>
            <person name="Ma J."/>
        </authorList>
    </citation>
    <scope>NUCLEOTIDE SEQUENCE [LARGE SCALE GENOMIC DNA]</scope>
    <source>
        <strain evidence="8">LMG 24813</strain>
    </source>
</reference>
<dbReference type="EMBL" id="JBHSBV010000008">
    <property type="protein sequence ID" value="MFC4203028.1"/>
    <property type="molecule type" value="Genomic_DNA"/>
</dbReference>
<feature type="domain" description="D-isomer specific 2-hydroxyacid dehydrogenase catalytic" evidence="5">
    <location>
        <begin position="25"/>
        <end position="314"/>
    </location>
</feature>
<dbReference type="InterPro" id="IPR006139">
    <property type="entry name" value="D-isomer_2_OHA_DH_cat_dom"/>
</dbReference>
<dbReference type="Pfam" id="PF00389">
    <property type="entry name" value="2-Hacid_dh"/>
    <property type="match status" value="1"/>
</dbReference>
<feature type="domain" description="D-isomer specific 2-hydroxyacid dehydrogenase NAD-binding" evidence="6">
    <location>
        <begin position="111"/>
        <end position="286"/>
    </location>
</feature>
<protein>
    <submittedName>
        <fullName evidence="7">D-2-hydroxyacid dehydrogenase family protein</fullName>
    </submittedName>
</protein>
<proteinExistence type="inferred from homology"/>
<evidence type="ECO:0000259" key="5">
    <source>
        <dbReference type="Pfam" id="PF00389"/>
    </source>
</evidence>
<evidence type="ECO:0000256" key="3">
    <source>
        <dbReference type="ARBA" id="ARBA00023027"/>
    </source>
</evidence>
<organism evidence="7 8">
    <name type="scientific">Candidimonas humi</name>
    <dbReference type="NCBI Taxonomy" id="683355"/>
    <lineage>
        <taxon>Bacteria</taxon>
        <taxon>Pseudomonadati</taxon>
        <taxon>Pseudomonadota</taxon>
        <taxon>Betaproteobacteria</taxon>
        <taxon>Burkholderiales</taxon>
        <taxon>Alcaligenaceae</taxon>
        <taxon>Candidimonas</taxon>
    </lineage>
</organism>
<dbReference type="PANTHER" id="PTHR42789:SF1">
    <property type="entry name" value="D-ISOMER SPECIFIC 2-HYDROXYACID DEHYDROGENASE FAMILY PROTEIN (AFU_ORTHOLOGUE AFUA_6G10090)"/>
    <property type="match status" value="1"/>
</dbReference>
<dbReference type="Pfam" id="PF02826">
    <property type="entry name" value="2-Hacid_dh_C"/>
    <property type="match status" value="1"/>
</dbReference>
<evidence type="ECO:0000313" key="7">
    <source>
        <dbReference type="EMBL" id="MFC4203028.1"/>
    </source>
</evidence>
<accession>A0ABV8P4S2</accession>
<name>A0ABV8P4S2_9BURK</name>
<gene>
    <name evidence="7" type="ORF">ACFOY1_18925</name>
</gene>
<dbReference type="CDD" id="cd12169">
    <property type="entry name" value="PGDH_like_1"/>
    <property type="match status" value="1"/>
</dbReference>
<evidence type="ECO:0000313" key="8">
    <source>
        <dbReference type="Proteomes" id="UP001595848"/>
    </source>
</evidence>
<dbReference type="PANTHER" id="PTHR42789">
    <property type="entry name" value="D-ISOMER SPECIFIC 2-HYDROXYACID DEHYDROGENASE FAMILY PROTEIN (AFU_ORTHOLOGUE AFUA_6G10090)"/>
    <property type="match status" value="1"/>
</dbReference>
<dbReference type="RefSeq" id="WP_217966587.1">
    <property type="nucleotide sequence ID" value="NZ_JAHTBN010000016.1"/>
</dbReference>